<keyword evidence="2" id="KW-0802">TPR repeat</keyword>
<protein>
    <submittedName>
        <fullName evidence="3">Uncharacterized protein</fullName>
    </submittedName>
</protein>
<evidence type="ECO:0000313" key="4">
    <source>
        <dbReference type="Proteomes" id="UP000271098"/>
    </source>
</evidence>
<keyword evidence="1" id="KW-0677">Repeat</keyword>
<reference evidence="3 4" key="1">
    <citation type="submission" date="2018-11" db="EMBL/GenBank/DDBJ databases">
        <authorList>
            <consortium name="Pathogen Informatics"/>
        </authorList>
    </citation>
    <scope>NUCLEOTIDE SEQUENCE [LARGE SCALE GENOMIC DNA]</scope>
</reference>
<keyword evidence="4" id="KW-1185">Reference proteome</keyword>
<name>A0A3P7MHV0_9BILA</name>
<dbReference type="OrthoDB" id="1936594at2759"/>
<dbReference type="PANTHER" id="PTHR16193">
    <property type="entry name" value="TETRATRICOPEPTIDE REPEAT PROTEIN 27"/>
    <property type="match status" value="1"/>
</dbReference>
<evidence type="ECO:0000313" key="3">
    <source>
        <dbReference type="EMBL" id="VDN29075.1"/>
    </source>
</evidence>
<dbReference type="Proteomes" id="UP000271098">
    <property type="component" value="Unassembled WGS sequence"/>
</dbReference>
<accession>A0A3P7MHV0</accession>
<proteinExistence type="predicted"/>
<dbReference type="InterPro" id="IPR044244">
    <property type="entry name" value="TTC27/Emw1"/>
</dbReference>
<dbReference type="PANTHER" id="PTHR16193:SF0">
    <property type="entry name" value="TETRATRICOPEPTIDE REPEAT PROTEIN 27"/>
    <property type="match status" value="1"/>
</dbReference>
<organism evidence="3 4">
    <name type="scientific">Gongylonema pulchrum</name>
    <dbReference type="NCBI Taxonomy" id="637853"/>
    <lineage>
        <taxon>Eukaryota</taxon>
        <taxon>Metazoa</taxon>
        <taxon>Ecdysozoa</taxon>
        <taxon>Nematoda</taxon>
        <taxon>Chromadorea</taxon>
        <taxon>Rhabditida</taxon>
        <taxon>Spirurina</taxon>
        <taxon>Spiruromorpha</taxon>
        <taxon>Spiruroidea</taxon>
        <taxon>Gongylonematidae</taxon>
        <taxon>Gongylonema</taxon>
    </lineage>
</organism>
<evidence type="ECO:0000256" key="1">
    <source>
        <dbReference type="ARBA" id="ARBA00022737"/>
    </source>
</evidence>
<evidence type="ECO:0000256" key="2">
    <source>
        <dbReference type="ARBA" id="ARBA00022803"/>
    </source>
</evidence>
<dbReference type="EMBL" id="UYRT01084607">
    <property type="protein sequence ID" value="VDN29075.1"/>
    <property type="molecule type" value="Genomic_DNA"/>
</dbReference>
<sequence length="262" mass="29560">MAATGNLKKITEELSFDCNSPCKFARMKWLLWIAKVILIDQPFRLDSNFERNLLTCRCDDLQSFGAVDSETIAEALLERMYANFAYNKIGKAEECFKNALASIDLQIEVTGVLGKRTRFQQNLIAQLVARCMPPNVSLRDDSLLENVALESDTSSSNNSSKLSPISLACMLAAGVIERKIQSSDELLNEKCASYLDEVIAQRRNWAVQASALLQRSELEWTRMRRAERACMQMEALSKLVNGAEIKKQIEEEKPGNYLKDHP</sequence>
<dbReference type="AlphaFoldDB" id="A0A3P7MHV0"/>
<gene>
    <name evidence="3" type="ORF">GPUH_LOCUS17054</name>
</gene>